<dbReference type="EMBL" id="MN739412">
    <property type="protein sequence ID" value="QHT03505.1"/>
    <property type="molecule type" value="Genomic_DNA"/>
</dbReference>
<reference evidence="1" key="1">
    <citation type="journal article" date="2020" name="Nature">
        <title>Giant virus diversity and host interactions through global metagenomics.</title>
        <authorList>
            <person name="Schulz F."/>
            <person name="Roux S."/>
            <person name="Paez-Espino D."/>
            <person name="Jungbluth S."/>
            <person name="Walsh D.A."/>
            <person name="Denef V.J."/>
            <person name="McMahon K.D."/>
            <person name="Konstantinidis K.T."/>
            <person name="Eloe-Fadrosh E.A."/>
            <person name="Kyrpides N.C."/>
            <person name="Woyke T."/>
        </authorList>
    </citation>
    <scope>NUCLEOTIDE SEQUENCE</scope>
    <source>
        <strain evidence="1">GVMAG-M-3300021079-18</strain>
    </source>
</reference>
<accession>A0A6C0CIY7</accession>
<evidence type="ECO:0000313" key="1">
    <source>
        <dbReference type="EMBL" id="QHT03505.1"/>
    </source>
</evidence>
<dbReference type="SUPFAM" id="SSF48019">
    <property type="entry name" value="post-AAA+ oligomerization domain-like"/>
    <property type="match status" value="1"/>
</dbReference>
<dbReference type="InterPro" id="IPR008921">
    <property type="entry name" value="DNA_pol3_clamp-load_cplx_C"/>
</dbReference>
<sequence>MDAAERNTLLCPDGKTYSNFDGDENLAFFRTSVRTGNYHGALQCVLEAIMAGDELEDGILHQIYVTISEEIGPTNPSLIMLIHRFLWSGEVDQQILAMLIELMAKSPKDRLFTVLCRHLRTPVVEISADHAVKRLKFLLIKLDVELEDQNFEASVDVFRQIYWLDQENPHLQVEKHDWKNFRKEFNAPAILIKQRKLITNAWLPIIGMAMRSTQKVCNLVCYLYNISVTKSDRIDLQCVHAIWSICNPKQVAATWYETTEVKFVTNSKYPQILLGEIKVVAELLQPEERLAMIEAHRRRENIVPICAQE</sequence>
<protein>
    <submittedName>
        <fullName evidence="1">Uncharacterized protein</fullName>
    </submittedName>
</protein>
<proteinExistence type="predicted"/>
<dbReference type="GO" id="GO:0006260">
    <property type="term" value="P:DNA replication"/>
    <property type="evidence" value="ECO:0007669"/>
    <property type="project" value="InterPro"/>
</dbReference>
<dbReference type="AlphaFoldDB" id="A0A6C0CIY7"/>
<organism evidence="1">
    <name type="scientific">viral metagenome</name>
    <dbReference type="NCBI Taxonomy" id="1070528"/>
    <lineage>
        <taxon>unclassified sequences</taxon>
        <taxon>metagenomes</taxon>
        <taxon>organismal metagenomes</taxon>
    </lineage>
</organism>
<name>A0A6C0CIY7_9ZZZZ</name>
<dbReference type="GO" id="GO:0003677">
    <property type="term" value="F:DNA binding"/>
    <property type="evidence" value="ECO:0007669"/>
    <property type="project" value="InterPro"/>
</dbReference>